<reference evidence="1 2" key="1">
    <citation type="submission" date="2019-09" db="EMBL/GenBank/DDBJ databases">
        <title>Draft genome sequence of various Type strains from the CCUG.</title>
        <authorList>
            <person name="Pineiro-Iglesias B."/>
            <person name="Tunovic T."/>
            <person name="Unosson C."/>
            <person name="Inganas E."/>
            <person name="Ohlen M."/>
            <person name="Cardew S."/>
            <person name="Jensie-Markopoulos S."/>
            <person name="Salva-Serra F."/>
            <person name="Jaen-Luchoro D."/>
            <person name="Karlsson R."/>
            <person name="Svensson-Stadler L."/>
            <person name="Chun J."/>
            <person name="Moore E."/>
        </authorList>
    </citation>
    <scope>NUCLEOTIDE SEQUENCE [LARGE SCALE GENOMIC DNA]</scope>
    <source>
        <strain evidence="1 2">CCUG 56969T</strain>
    </source>
</reference>
<dbReference type="AlphaFoldDB" id="A0A5M9N4A4"/>
<dbReference type="EMBL" id="VXJS01000029">
    <property type="protein sequence ID" value="KAA8664550.1"/>
    <property type="molecule type" value="Genomic_DNA"/>
</dbReference>
<protein>
    <submittedName>
        <fullName evidence="1">Uncharacterized protein</fullName>
    </submittedName>
</protein>
<keyword evidence="2" id="KW-1185">Reference proteome</keyword>
<sequence>MAIQALRLTSKEEAEAIEHGRNIGIAVANLAYNPEALPPRYAGQFLENMDIEYGDGGGIPAAVMSKKTANGCDDPVEFFFDKKLYFASNTVKRNRNTLTIHTSFPMEGRTMAEVTCQHLISRQQTIPLSVYLSVGYHCKDLDFFHPEAIESFCAATFSLASECFDWEDFASGERFKFNAKLALTNDLKGVNSMSFNTQALLITYTNKTKRHACKGPKVRMAEFVESAMEVQAQVGRIDNLDAITREFEQRLATKSNWGYKLAAEQLSEAIKTVEKH</sequence>
<name>A0A5M9N4A4_9VIBR</name>
<evidence type="ECO:0000313" key="2">
    <source>
        <dbReference type="Proteomes" id="UP000322521"/>
    </source>
</evidence>
<organism evidence="1 2">
    <name type="scientific">Vibrio gigantis</name>
    <dbReference type="NCBI Taxonomy" id="296199"/>
    <lineage>
        <taxon>Bacteria</taxon>
        <taxon>Pseudomonadati</taxon>
        <taxon>Pseudomonadota</taxon>
        <taxon>Gammaproteobacteria</taxon>
        <taxon>Vibrionales</taxon>
        <taxon>Vibrionaceae</taxon>
        <taxon>Vibrio</taxon>
    </lineage>
</organism>
<accession>A0A5M9N4A4</accession>
<dbReference type="Proteomes" id="UP000322521">
    <property type="component" value="Unassembled WGS sequence"/>
</dbReference>
<gene>
    <name evidence="1" type="ORF">F4W18_25430</name>
</gene>
<evidence type="ECO:0000313" key="1">
    <source>
        <dbReference type="EMBL" id="KAA8664550.1"/>
    </source>
</evidence>
<comment type="caution">
    <text evidence="1">The sequence shown here is derived from an EMBL/GenBank/DDBJ whole genome shotgun (WGS) entry which is preliminary data.</text>
</comment>
<dbReference type="RefSeq" id="WP_086716312.1">
    <property type="nucleotide sequence ID" value="NZ_AP025492.1"/>
</dbReference>
<proteinExistence type="predicted"/>
<dbReference type="OrthoDB" id="9969284at2"/>